<feature type="region of interest" description="Disordered" evidence="3">
    <location>
        <begin position="296"/>
        <end position="346"/>
    </location>
</feature>
<organism evidence="4">
    <name type="scientific">Strombidium inclinatum</name>
    <dbReference type="NCBI Taxonomy" id="197538"/>
    <lineage>
        <taxon>Eukaryota</taxon>
        <taxon>Sar</taxon>
        <taxon>Alveolata</taxon>
        <taxon>Ciliophora</taxon>
        <taxon>Intramacronucleata</taxon>
        <taxon>Spirotrichea</taxon>
        <taxon>Oligotrichia</taxon>
        <taxon>Strombidiidae</taxon>
        <taxon>Strombidium</taxon>
    </lineage>
</organism>
<comment type="similarity">
    <text evidence="1 2">Belongs to the nucleosome assembly protein (NAP) family.</text>
</comment>
<evidence type="ECO:0000256" key="3">
    <source>
        <dbReference type="SAM" id="MobiDB-lite"/>
    </source>
</evidence>
<feature type="region of interest" description="Disordered" evidence="3">
    <location>
        <begin position="89"/>
        <end position="111"/>
    </location>
</feature>
<dbReference type="SUPFAM" id="SSF143113">
    <property type="entry name" value="NAP-like"/>
    <property type="match status" value="1"/>
</dbReference>
<dbReference type="GO" id="GO:0006334">
    <property type="term" value="P:nucleosome assembly"/>
    <property type="evidence" value="ECO:0007669"/>
    <property type="project" value="InterPro"/>
</dbReference>
<proteinExistence type="inferred from homology"/>
<evidence type="ECO:0000256" key="1">
    <source>
        <dbReference type="ARBA" id="ARBA00009947"/>
    </source>
</evidence>
<evidence type="ECO:0008006" key="5">
    <source>
        <dbReference type="Google" id="ProtNLM"/>
    </source>
</evidence>
<dbReference type="Pfam" id="PF00956">
    <property type="entry name" value="NAP"/>
    <property type="match status" value="1"/>
</dbReference>
<dbReference type="Gene3D" id="3.30.1120.90">
    <property type="entry name" value="Nucleosome assembly protein"/>
    <property type="match status" value="1"/>
</dbReference>
<sequence>MIKTILAMPKEVQDRFKVLHMLSDKRSKLNDEFNEACKKLEAQIMEKKKPFLEQRRQIISGDKTDFGNLIPRFEETHKELEKKVAGIVKADDEKEEEDKAEEKTPTDVSYLKGQQGIPDFWQRSMKSNRLIWDQVREKDEEIMKHLRHVETTSAEDEVSKNMTVTLKMEFDEENEFFTPSTLFVTLEYESQDQVKDIKGTAIEWKEGKDPTKKKIKKKQKHKKTGETRTVVKTVDADSFFNIFQDRTLPKEGENDSDAENEVQDKIDEVQQTVEDFHDLLVPDALEYFLNFNEDFDMLGLDGEGDESGDDDDDDDEDESANKKPAGGKKGGAAEAGGDQQQECKQQ</sequence>
<dbReference type="GO" id="GO:0005634">
    <property type="term" value="C:nucleus"/>
    <property type="evidence" value="ECO:0007669"/>
    <property type="project" value="InterPro"/>
</dbReference>
<protein>
    <recommendedName>
        <fullName evidence="5">Nucleosome assembly protein</fullName>
    </recommendedName>
</protein>
<dbReference type="PANTHER" id="PTHR11875">
    <property type="entry name" value="TESTIS-SPECIFIC Y-ENCODED PROTEIN"/>
    <property type="match status" value="1"/>
</dbReference>
<dbReference type="EMBL" id="HBIH01010413">
    <property type="protein sequence ID" value="CAE0323693.1"/>
    <property type="molecule type" value="Transcribed_RNA"/>
</dbReference>
<accession>A0A7S3IJH0</accession>
<dbReference type="InterPro" id="IPR037231">
    <property type="entry name" value="NAP-like_sf"/>
</dbReference>
<name>A0A7S3IJH0_9SPIT</name>
<feature type="compositionally biased region" description="Acidic residues" evidence="3">
    <location>
        <begin position="302"/>
        <end position="318"/>
    </location>
</feature>
<evidence type="ECO:0000313" key="4">
    <source>
        <dbReference type="EMBL" id="CAE0323693.1"/>
    </source>
</evidence>
<dbReference type="AlphaFoldDB" id="A0A7S3IJH0"/>
<gene>
    <name evidence="4" type="ORF">SINC0208_LOCUS4278</name>
</gene>
<dbReference type="InterPro" id="IPR002164">
    <property type="entry name" value="NAP_family"/>
</dbReference>
<evidence type="ECO:0000256" key="2">
    <source>
        <dbReference type="RuleBase" id="RU003876"/>
    </source>
</evidence>
<dbReference type="Gene3D" id="1.20.5.1500">
    <property type="match status" value="1"/>
</dbReference>
<reference evidence="4" key="1">
    <citation type="submission" date="2021-01" db="EMBL/GenBank/DDBJ databases">
        <authorList>
            <person name="Corre E."/>
            <person name="Pelletier E."/>
            <person name="Niang G."/>
            <person name="Scheremetjew M."/>
            <person name="Finn R."/>
            <person name="Kale V."/>
            <person name="Holt S."/>
            <person name="Cochrane G."/>
            <person name="Meng A."/>
            <person name="Brown T."/>
            <person name="Cohen L."/>
        </authorList>
    </citation>
    <scope>NUCLEOTIDE SEQUENCE</scope>
    <source>
        <strain evidence="4">S3</strain>
    </source>
</reference>